<reference evidence="5" key="1">
    <citation type="journal article" date="2019" name="Int. J. Syst. Evol. Microbiol.">
        <title>The Global Catalogue of Microorganisms (GCM) 10K type strain sequencing project: providing services to taxonomists for standard genome sequencing and annotation.</title>
        <authorList>
            <consortium name="The Broad Institute Genomics Platform"/>
            <consortium name="The Broad Institute Genome Sequencing Center for Infectious Disease"/>
            <person name="Wu L."/>
            <person name="Ma J."/>
        </authorList>
    </citation>
    <scope>NUCLEOTIDE SEQUENCE [LARGE SCALE GENOMIC DNA]</scope>
    <source>
        <strain evidence="5">JCM 17810</strain>
    </source>
</reference>
<keyword evidence="1" id="KW-0547">Nucleotide-binding</keyword>
<keyword evidence="2" id="KW-0067">ATP-binding</keyword>
<dbReference type="PANTHER" id="PTHR16305">
    <property type="entry name" value="TESTICULAR SOLUBLE ADENYLYL CYCLASE"/>
    <property type="match status" value="1"/>
</dbReference>
<dbReference type="InterPro" id="IPR027417">
    <property type="entry name" value="P-loop_NTPase"/>
</dbReference>
<evidence type="ECO:0000313" key="5">
    <source>
        <dbReference type="Proteomes" id="UP001500622"/>
    </source>
</evidence>
<dbReference type="Proteomes" id="UP001500622">
    <property type="component" value="Unassembled WGS sequence"/>
</dbReference>
<accession>A0ABP8KYB8</accession>
<name>A0ABP8KYB8_9MICO</name>
<dbReference type="InterPro" id="IPR041664">
    <property type="entry name" value="AAA_16"/>
</dbReference>
<dbReference type="InterPro" id="IPR000792">
    <property type="entry name" value="Tscrpt_reg_LuxR_C"/>
</dbReference>
<evidence type="ECO:0000256" key="2">
    <source>
        <dbReference type="ARBA" id="ARBA00022840"/>
    </source>
</evidence>
<dbReference type="PANTHER" id="PTHR16305:SF35">
    <property type="entry name" value="TRANSCRIPTIONAL ACTIVATOR DOMAIN"/>
    <property type="match status" value="1"/>
</dbReference>
<proteinExistence type="predicted"/>
<comment type="caution">
    <text evidence="4">The sequence shown here is derived from an EMBL/GenBank/DDBJ whole genome shotgun (WGS) entry which is preliminary data.</text>
</comment>
<dbReference type="PROSITE" id="PS50043">
    <property type="entry name" value="HTH_LUXR_2"/>
    <property type="match status" value="1"/>
</dbReference>
<dbReference type="InterPro" id="IPR011990">
    <property type="entry name" value="TPR-like_helical_dom_sf"/>
</dbReference>
<organism evidence="4 5">
    <name type="scientific">Georgenia halophila</name>
    <dbReference type="NCBI Taxonomy" id="620889"/>
    <lineage>
        <taxon>Bacteria</taxon>
        <taxon>Bacillati</taxon>
        <taxon>Actinomycetota</taxon>
        <taxon>Actinomycetes</taxon>
        <taxon>Micrococcales</taxon>
        <taxon>Bogoriellaceae</taxon>
        <taxon>Georgenia</taxon>
    </lineage>
</organism>
<evidence type="ECO:0000259" key="3">
    <source>
        <dbReference type="PROSITE" id="PS50043"/>
    </source>
</evidence>
<dbReference type="SUPFAM" id="SSF52540">
    <property type="entry name" value="P-loop containing nucleoside triphosphate hydrolases"/>
    <property type="match status" value="1"/>
</dbReference>
<dbReference type="Gene3D" id="1.10.10.10">
    <property type="entry name" value="Winged helix-like DNA-binding domain superfamily/Winged helix DNA-binding domain"/>
    <property type="match status" value="1"/>
</dbReference>
<protein>
    <submittedName>
        <fullName evidence="4">Helix-turn-helix transcriptional regulator</fullName>
    </submittedName>
</protein>
<keyword evidence="5" id="KW-1185">Reference proteome</keyword>
<dbReference type="Pfam" id="PF00196">
    <property type="entry name" value="GerE"/>
    <property type="match status" value="1"/>
</dbReference>
<dbReference type="Gene3D" id="1.25.40.10">
    <property type="entry name" value="Tetratricopeptide repeat domain"/>
    <property type="match status" value="1"/>
</dbReference>
<dbReference type="InterPro" id="IPR036388">
    <property type="entry name" value="WH-like_DNA-bd_sf"/>
</dbReference>
<dbReference type="SUPFAM" id="SSF48452">
    <property type="entry name" value="TPR-like"/>
    <property type="match status" value="1"/>
</dbReference>
<dbReference type="CDD" id="cd06170">
    <property type="entry name" value="LuxR_C_like"/>
    <property type="match status" value="1"/>
</dbReference>
<evidence type="ECO:0000256" key="1">
    <source>
        <dbReference type="ARBA" id="ARBA00022741"/>
    </source>
</evidence>
<feature type="domain" description="HTH luxR-type" evidence="3">
    <location>
        <begin position="876"/>
        <end position="941"/>
    </location>
</feature>
<dbReference type="InterPro" id="IPR016032">
    <property type="entry name" value="Sig_transdc_resp-reg_C-effctor"/>
</dbReference>
<dbReference type="SMART" id="SM00421">
    <property type="entry name" value="HTH_LUXR"/>
    <property type="match status" value="1"/>
</dbReference>
<dbReference type="EMBL" id="BAABGN010000002">
    <property type="protein sequence ID" value="GAA4418025.1"/>
    <property type="molecule type" value="Genomic_DNA"/>
</dbReference>
<dbReference type="RefSeq" id="WP_345215107.1">
    <property type="nucleotide sequence ID" value="NZ_BAABGN010000002.1"/>
</dbReference>
<gene>
    <name evidence="4" type="ORF">GCM10023169_07130</name>
</gene>
<evidence type="ECO:0000313" key="4">
    <source>
        <dbReference type="EMBL" id="GAA4418025.1"/>
    </source>
</evidence>
<sequence length="944" mass="99637">MQVPHARLIGRSAELATLGQALDAARGGAGRTVVVAGEAGIGKTRLVEELLAKTAPDDGGPLVLRGQCAASGAGPVPYSGLNGVLHDVIESLGAADTLEAAGPAADALGVLAPGLVQVRAGVDTERLPEVLVELLVALAGTRPIVVVLEDLHWSCDVTRTTVARLARAATAAPLLAVLTYRSDDVGRRHPLRTTLAELERSRLAVRIDLGRLGPDEVVQLAGELHGSVEPGAAVDGLEDLVERSGGVPFYVEELASYVGGEIPDSLRDVLLLRYSQLSPAAQEFCRAVAAAGQHASHDLLTAALGEDRLVVAESAAREAVEALVLIPDPDGYRFRHALMQEAVVAELLPGERRRLHAAYATALEARPPSVARLAEIADHWWRARVPERALAAAVAGQTAAESDAGTSTALALGERAMDLWDLVPDAERVAGITHAELLRRVAAALHSSTRVDRALALARQSLEEWPPGDPSGRARMLGQVSYYMLRAGDVSGLARLEEALEVVPDDDLSARASLLLIKARNAMLAGRHGEAVEASDAGYETAMATGDTATASVLVNVGALSRINSGDLTARADLDRARELAGTDWYALSRYYTNASDTHLKLGEYEQALDLASEGAARARELGAGWGPRAMLEGNAAEALLGLGRWDEADAWYERSMPLVAPSTFAVYLHERWTWLTFWRGEVDRAQAMARSRGERWLQHSRNEMQIRSRASTTLAELALARGDVDDALRTVAAATDPAALYGYYRLPVLGVAGKALGRAREAGRAVDEGPYRAALAACASWPTYPVWAALFAAELGEGPWSAVTEADGPAHLLPYALYRDGAALLAAGDRAGARDRLTDAVEAATAIASGLVANEAAALLVSGALGRPARGGTVAGRDDERLTDRESQVLELVAEGLTNGQIAERLFISRKTASVHVSAILRKLGVSSRTAAAMLAGSERTAS</sequence>
<dbReference type="SUPFAM" id="SSF46894">
    <property type="entry name" value="C-terminal effector domain of the bipartite response regulators"/>
    <property type="match status" value="1"/>
</dbReference>
<dbReference type="PRINTS" id="PR00038">
    <property type="entry name" value="HTHLUXR"/>
</dbReference>
<dbReference type="Pfam" id="PF13191">
    <property type="entry name" value="AAA_16"/>
    <property type="match status" value="1"/>
</dbReference>